<dbReference type="Pfam" id="PF13495">
    <property type="entry name" value="Phage_int_SAM_4"/>
    <property type="match status" value="1"/>
</dbReference>
<reference evidence="6" key="1">
    <citation type="submission" date="2019-12" db="EMBL/GenBank/DDBJ databases">
        <authorList>
            <person name="Awala S.I."/>
            <person name="Rhee S.K."/>
        </authorList>
    </citation>
    <scope>NUCLEOTIDE SEQUENCE [LARGE SCALE GENOMIC DNA]</scope>
    <source>
        <strain evidence="6">IM1</strain>
    </source>
</reference>
<dbReference type="Proteomes" id="UP000503004">
    <property type="component" value="Chromosome"/>
</dbReference>
<name>A0A858QAH0_9GAMM</name>
<dbReference type="RefSeq" id="WP_169604206.1">
    <property type="nucleotide sequence ID" value="NZ_CP046565.1"/>
</dbReference>
<dbReference type="InterPro" id="IPR010998">
    <property type="entry name" value="Integrase_recombinase_N"/>
</dbReference>
<keyword evidence="6" id="KW-1185">Reference proteome</keyword>
<dbReference type="InterPro" id="IPR004107">
    <property type="entry name" value="Integrase_SAM-like_N"/>
</dbReference>
<feature type="domain" description="Core-binding (CB)" evidence="4">
    <location>
        <begin position="1"/>
        <end position="85"/>
    </location>
</feature>
<evidence type="ECO:0000256" key="1">
    <source>
        <dbReference type="ARBA" id="ARBA00022908"/>
    </source>
</evidence>
<dbReference type="AlphaFoldDB" id="A0A858QAH0"/>
<evidence type="ECO:0000313" key="6">
    <source>
        <dbReference type="Proteomes" id="UP000503004"/>
    </source>
</evidence>
<protein>
    <recommendedName>
        <fullName evidence="4">Core-binding (CB) domain-containing protein</fullName>
    </recommendedName>
</protein>
<dbReference type="EMBL" id="CP046565">
    <property type="protein sequence ID" value="QJD30932.1"/>
    <property type="molecule type" value="Genomic_DNA"/>
</dbReference>
<accession>A0A858QAH0</accession>
<keyword evidence="2 3" id="KW-0238">DNA-binding</keyword>
<sequence>MTPLRAKMIKAMQVRGFSVRTHESYLYAVTDLARYFRRAPDQLGIDDLRRYFEYLATERGLSGASCRQGRLQITGLLVPPRFEGG</sequence>
<keyword evidence="1" id="KW-0229">DNA integration</keyword>
<proteinExistence type="predicted"/>
<dbReference type="GO" id="GO:0003677">
    <property type="term" value="F:DNA binding"/>
    <property type="evidence" value="ECO:0007669"/>
    <property type="project" value="UniProtKB-UniRule"/>
</dbReference>
<dbReference type="GO" id="GO:0015074">
    <property type="term" value="P:DNA integration"/>
    <property type="evidence" value="ECO:0007669"/>
    <property type="project" value="UniProtKB-KW"/>
</dbReference>
<evidence type="ECO:0000313" key="5">
    <source>
        <dbReference type="EMBL" id="QJD30932.1"/>
    </source>
</evidence>
<dbReference type="PROSITE" id="PS51900">
    <property type="entry name" value="CB"/>
    <property type="match status" value="1"/>
</dbReference>
<gene>
    <name evidence="5" type="ORF">GNH96_13875</name>
</gene>
<evidence type="ECO:0000256" key="3">
    <source>
        <dbReference type="PROSITE-ProRule" id="PRU01248"/>
    </source>
</evidence>
<evidence type="ECO:0000259" key="4">
    <source>
        <dbReference type="PROSITE" id="PS51900"/>
    </source>
</evidence>
<dbReference type="InterPro" id="IPR044068">
    <property type="entry name" value="CB"/>
</dbReference>
<dbReference type="KEGG" id="metu:GNH96_13875"/>
<evidence type="ECO:0000256" key="2">
    <source>
        <dbReference type="ARBA" id="ARBA00023125"/>
    </source>
</evidence>
<dbReference type="Gene3D" id="1.10.150.130">
    <property type="match status" value="1"/>
</dbReference>
<organism evidence="5 6">
    <name type="scientific">Methylococcus geothermalis</name>
    <dbReference type="NCBI Taxonomy" id="2681310"/>
    <lineage>
        <taxon>Bacteria</taxon>
        <taxon>Pseudomonadati</taxon>
        <taxon>Pseudomonadota</taxon>
        <taxon>Gammaproteobacteria</taxon>
        <taxon>Methylococcales</taxon>
        <taxon>Methylococcaceae</taxon>
        <taxon>Methylococcus</taxon>
    </lineage>
</organism>